<dbReference type="AlphaFoldDB" id="A0ABD3G9C3"/>
<sequence length="66" mass="7512">METICEAQKKKEDSGHVFVHHLGAGGRRLFKEDFLSKYGRQPATDEMGMVFKLGKAAVYEPVRRDN</sequence>
<proteinExistence type="predicted"/>
<comment type="caution">
    <text evidence="1">The sequence shown here is derived from an EMBL/GenBank/DDBJ whole genome shotgun (WGS) entry which is preliminary data.</text>
</comment>
<evidence type="ECO:0000313" key="1">
    <source>
        <dbReference type="EMBL" id="KAL3675752.1"/>
    </source>
</evidence>
<dbReference type="EMBL" id="JBJQOH010000008">
    <property type="protein sequence ID" value="KAL3675752.1"/>
    <property type="molecule type" value="Genomic_DNA"/>
</dbReference>
<organism evidence="1 2">
    <name type="scientific">Riccia sorocarpa</name>
    <dbReference type="NCBI Taxonomy" id="122646"/>
    <lineage>
        <taxon>Eukaryota</taxon>
        <taxon>Viridiplantae</taxon>
        <taxon>Streptophyta</taxon>
        <taxon>Embryophyta</taxon>
        <taxon>Marchantiophyta</taxon>
        <taxon>Marchantiopsida</taxon>
        <taxon>Marchantiidae</taxon>
        <taxon>Marchantiales</taxon>
        <taxon>Ricciaceae</taxon>
        <taxon>Riccia</taxon>
    </lineage>
</organism>
<name>A0ABD3G9C3_9MARC</name>
<keyword evidence="2" id="KW-1185">Reference proteome</keyword>
<evidence type="ECO:0000313" key="2">
    <source>
        <dbReference type="Proteomes" id="UP001633002"/>
    </source>
</evidence>
<reference evidence="1 2" key="1">
    <citation type="submission" date="2024-09" db="EMBL/GenBank/DDBJ databases">
        <title>Chromosome-scale assembly of Riccia sorocarpa.</title>
        <authorList>
            <person name="Paukszto L."/>
        </authorList>
    </citation>
    <scope>NUCLEOTIDE SEQUENCE [LARGE SCALE GENOMIC DNA]</scope>
    <source>
        <strain evidence="1">LP-2024</strain>
        <tissue evidence="1">Aerial parts of the thallus</tissue>
    </source>
</reference>
<dbReference type="Proteomes" id="UP001633002">
    <property type="component" value="Unassembled WGS sequence"/>
</dbReference>
<accession>A0ABD3G9C3</accession>
<gene>
    <name evidence="1" type="ORF">R1sor_025700</name>
</gene>
<protein>
    <submittedName>
        <fullName evidence="1">Uncharacterized protein</fullName>
    </submittedName>
</protein>